<proteinExistence type="predicted"/>
<organism evidence="1 2">
    <name type="scientific">Fodinisporobacter ferrooxydans</name>
    <dbReference type="NCBI Taxonomy" id="2901836"/>
    <lineage>
        <taxon>Bacteria</taxon>
        <taxon>Bacillati</taxon>
        <taxon>Bacillota</taxon>
        <taxon>Bacilli</taxon>
        <taxon>Bacillales</taxon>
        <taxon>Alicyclobacillaceae</taxon>
        <taxon>Fodinisporobacter</taxon>
    </lineage>
</organism>
<gene>
    <name evidence="1" type="ORF">LSG31_00140</name>
</gene>
<evidence type="ECO:0000313" key="1">
    <source>
        <dbReference type="EMBL" id="UOF90727.1"/>
    </source>
</evidence>
<evidence type="ECO:0000313" key="2">
    <source>
        <dbReference type="Proteomes" id="UP000830167"/>
    </source>
</evidence>
<dbReference type="EMBL" id="CP089291">
    <property type="protein sequence ID" value="UOF90727.1"/>
    <property type="molecule type" value="Genomic_DNA"/>
</dbReference>
<dbReference type="Proteomes" id="UP000830167">
    <property type="component" value="Chromosome"/>
</dbReference>
<name>A0ABY4CMR2_9BACL</name>
<accession>A0ABY4CMR2</accession>
<sequence length="72" mass="8181">MAVTFTISIGNEQLSFRSISEITDLEAYEKISRQMLHWSQSVRESAIRSQIVEKFGQELACQALIAFKSKSL</sequence>
<keyword evidence="2" id="KW-1185">Reference proteome</keyword>
<reference evidence="1" key="1">
    <citation type="submission" date="2021-12" db="EMBL/GenBank/DDBJ databases">
        <title>Alicyclobacillaceae gen. nov., sp. nov., isolated from chalcocite enrichment system.</title>
        <authorList>
            <person name="Jiang Z."/>
        </authorList>
    </citation>
    <scope>NUCLEOTIDE SEQUENCE</scope>
    <source>
        <strain evidence="1">MYW30-H2</strain>
    </source>
</reference>
<protein>
    <submittedName>
        <fullName evidence="1">Uncharacterized protein</fullName>
    </submittedName>
</protein>
<dbReference type="RefSeq" id="WP_347437427.1">
    <property type="nucleotide sequence ID" value="NZ_CP089291.1"/>
</dbReference>